<dbReference type="EMBL" id="CP117167">
    <property type="protein sequence ID" value="WCT11905.1"/>
    <property type="molecule type" value="Genomic_DNA"/>
</dbReference>
<protein>
    <submittedName>
        <fullName evidence="2">DUF5672 family protein</fullName>
    </submittedName>
</protein>
<evidence type="ECO:0000313" key="2">
    <source>
        <dbReference type="EMBL" id="WCT11905.1"/>
    </source>
</evidence>
<accession>A0ABY7T711</accession>
<dbReference type="Pfam" id="PF18922">
    <property type="entry name" value="DUF5672"/>
    <property type="match status" value="1"/>
</dbReference>
<dbReference type="RefSeq" id="WP_273630105.1">
    <property type="nucleotide sequence ID" value="NZ_CP117167.1"/>
</dbReference>
<proteinExistence type="predicted"/>
<feature type="domain" description="DUF5672" evidence="1">
    <location>
        <begin position="58"/>
        <end position="247"/>
    </location>
</feature>
<organism evidence="2 3">
    <name type="scientific">Mucilaginibacter jinjuensis</name>
    <dbReference type="NCBI Taxonomy" id="1176721"/>
    <lineage>
        <taxon>Bacteria</taxon>
        <taxon>Pseudomonadati</taxon>
        <taxon>Bacteroidota</taxon>
        <taxon>Sphingobacteriia</taxon>
        <taxon>Sphingobacteriales</taxon>
        <taxon>Sphingobacteriaceae</taxon>
        <taxon>Mucilaginibacter</taxon>
    </lineage>
</organism>
<dbReference type="InterPro" id="IPR043729">
    <property type="entry name" value="DUF5672"/>
</dbReference>
<reference evidence="2 3" key="1">
    <citation type="submission" date="2023-02" db="EMBL/GenBank/DDBJ databases">
        <title>Genome sequence of Mucilaginibacter jinjuensis strain KACC 16571.</title>
        <authorList>
            <person name="Kim S."/>
            <person name="Heo J."/>
            <person name="Kwon S.-W."/>
        </authorList>
    </citation>
    <scope>NUCLEOTIDE SEQUENCE [LARGE SCALE GENOMIC DNA]</scope>
    <source>
        <strain evidence="2 3">KACC 16571</strain>
    </source>
</reference>
<gene>
    <name evidence="2" type="ORF">PQO05_24535</name>
</gene>
<evidence type="ECO:0000259" key="1">
    <source>
        <dbReference type="Pfam" id="PF18922"/>
    </source>
</evidence>
<evidence type="ECO:0000313" key="3">
    <source>
        <dbReference type="Proteomes" id="UP001216139"/>
    </source>
</evidence>
<dbReference type="Proteomes" id="UP001216139">
    <property type="component" value="Chromosome"/>
</dbReference>
<keyword evidence="3" id="KW-1185">Reference proteome</keyword>
<sequence>MLKQVAVVIPFYRDTIPAYEQVALQQCERILSAYPKIAVKPVSLTLPDTAGIITFADTISFNDDYFKSIAGYNRLMLSAEFYERFSDYEYLLIYQADAFVFRDELGHWCSQDWDYIGAPWIRKSEVKNPVKSLILKIQQELSTSFNLKKDGVPNKYQFENKVGNGGLSLRRVKKFYEVCIAMQPQIEAYLAETAHQYNEDAFWSIEVNRKKKFLNIPGWKTGLKFAFETYPQHAYYLNGQQLPFGCHDWDRYADYWRPVFKSFGYEI</sequence>
<name>A0ABY7T711_9SPHI</name>